<evidence type="ECO:0000313" key="2">
    <source>
        <dbReference type="EMBL" id="OGY10327.1"/>
    </source>
</evidence>
<sequence>MLWKIYFWLLVVRTILVLPLLTRLFETGTFSDWTSLVLIISLIVGTYSYIYKKKIIPTQIWRYIFMANTGFWSLAVLSLFVEMSILQWFYTSSFPTTPGEDLTGISFFAPALFALYLLGYSKKPSKR</sequence>
<organism evidence="2 3">
    <name type="scientific">Candidatus Blackburnbacteria bacterium RIFCSPHIGHO2_02_FULL_44_20</name>
    <dbReference type="NCBI Taxonomy" id="1797516"/>
    <lineage>
        <taxon>Bacteria</taxon>
        <taxon>Candidatus Blackburniibacteriota</taxon>
    </lineage>
</organism>
<dbReference type="STRING" id="1797516.A3D26_03440"/>
<proteinExistence type="predicted"/>
<comment type="caution">
    <text evidence="2">The sequence shown here is derived from an EMBL/GenBank/DDBJ whole genome shotgun (WGS) entry which is preliminary data.</text>
</comment>
<protein>
    <submittedName>
        <fullName evidence="2">Uncharacterized protein</fullName>
    </submittedName>
</protein>
<dbReference type="EMBL" id="MHBZ01000037">
    <property type="protein sequence ID" value="OGY10327.1"/>
    <property type="molecule type" value="Genomic_DNA"/>
</dbReference>
<name>A0A1G1V4N4_9BACT</name>
<keyword evidence="1" id="KW-0812">Transmembrane</keyword>
<dbReference type="AlphaFoldDB" id="A0A1G1V4N4"/>
<feature type="transmembrane region" description="Helical" evidence="1">
    <location>
        <begin position="102"/>
        <end position="120"/>
    </location>
</feature>
<feature type="transmembrane region" description="Helical" evidence="1">
    <location>
        <begin position="63"/>
        <end position="90"/>
    </location>
</feature>
<evidence type="ECO:0000256" key="1">
    <source>
        <dbReference type="SAM" id="Phobius"/>
    </source>
</evidence>
<keyword evidence="1" id="KW-0472">Membrane</keyword>
<feature type="transmembrane region" description="Helical" evidence="1">
    <location>
        <begin position="33"/>
        <end position="51"/>
    </location>
</feature>
<accession>A0A1G1V4N4</accession>
<dbReference type="Proteomes" id="UP000178319">
    <property type="component" value="Unassembled WGS sequence"/>
</dbReference>
<gene>
    <name evidence="2" type="ORF">A3D26_03440</name>
</gene>
<keyword evidence="1" id="KW-1133">Transmembrane helix</keyword>
<evidence type="ECO:0000313" key="3">
    <source>
        <dbReference type="Proteomes" id="UP000178319"/>
    </source>
</evidence>
<reference evidence="2 3" key="1">
    <citation type="journal article" date="2016" name="Nat. Commun.">
        <title>Thousands of microbial genomes shed light on interconnected biogeochemical processes in an aquifer system.</title>
        <authorList>
            <person name="Anantharaman K."/>
            <person name="Brown C.T."/>
            <person name="Hug L.A."/>
            <person name="Sharon I."/>
            <person name="Castelle C.J."/>
            <person name="Probst A.J."/>
            <person name="Thomas B.C."/>
            <person name="Singh A."/>
            <person name="Wilkins M.J."/>
            <person name="Karaoz U."/>
            <person name="Brodie E.L."/>
            <person name="Williams K.H."/>
            <person name="Hubbard S.S."/>
            <person name="Banfield J.F."/>
        </authorList>
    </citation>
    <scope>NUCLEOTIDE SEQUENCE [LARGE SCALE GENOMIC DNA]</scope>
</reference>
<feature type="transmembrane region" description="Helical" evidence="1">
    <location>
        <begin position="5"/>
        <end position="21"/>
    </location>
</feature>